<dbReference type="AlphaFoldDB" id="A0A2X3CFT4"/>
<reference evidence="1 2" key="1">
    <citation type="submission" date="2018-06" db="EMBL/GenBank/DDBJ databases">
        <authorList>
            <consortium name="Pathogen Informatics"/>
            <person name="Doyle S."/>
        </authorList>
    </citation>
    <scope>NUCLEOTIDE SEQUENCE [LARGE SCALE GENOMIC DNA]</scope>
    <source>
        <strain evidence="1 2">NCTC8081</strain>
    </source>
</reference>
<gene>
    <name evidence="1" type="ORF">NCTC8081_01391</name>
</gene>
<sequence>MNSFNIEKQSMWKCITKNKLICNESDTLAIILPGLGYTLDKALLDYSKQLILDFKFDCLGIEYGFQVSRESFNRQDENDIRELLLETLDIIFSTLELRRGKYKRIILIGKSLGTVLQGKIHKEIKENYDIHIKNIYLTPINETFKENLDKEGLIITGTKDTLISSENLEKIKSEGLRVLEIEDAGHSLCIKGNVLSSIKALEIIIENIKDYLERMSI</sequence>
<dbReference type="Proteomes" id="UP000250234">
    <property type="component" value="Unassembled WGS sequence"/>
</dbReference>
<evidence type="ECO:0008006" key="3">
    <source>
        <dbReference type="Google" id="ProtNLM"/>
    </source>
</evidence>
<evidence type="ECO:0000313" key="2">
    <source>
        <dbReference type="Proteomes" id="UP000250234"/>
    </source>
</evidence>
<dbReference type="SUPFAM" id="SSF53474">
    <property type="entry name" value="alpha/beta-Hydrolases"/>
    <property type="match status" value="1"/>
</dbReference>
<dbReference type="RefSeq" id="WP_111945706.1">
    <property type="nucleotide sequence ID" value="NZ_CATNYA010000079.1"/>
</dbReference>
<evidence type="ECO:0000313" key="1">
    <source>
        <dbReference type="EMBL" id="SQC07265.1"/>
    </source>
</evidence>
<dbReference type="PIRSF" id="PIRSF033634">
    <property type="entry name" value="UCP033634"/>
    <property type="match status" value="1"/>
</dbReference>
<organism evidence="1 2">
    <name type="scientific">Clostridium perfringens</name>
    <dbReference type="NCBI Taxonomy" id="1502"/>
    <lineage>
        <taxon>Bacteria</taxon>
        <taxon>Bacillati</taxon>
        <taxon>Bacillota</taxon>
        <taxon>Clostridia</taxon>
        <taxon>Eubacteriales</taxon>
        <taxon>Clostridiaceae</taxon>
        <taxon>Clostridium</taxon>
    </lineage>
</organism>
<dbReference type="Gene3D" id="3.40.50.1820">
    <property type="entry name" value="alpha/beta hydrolase"/>
    <property type="match status" value="1"/>
</dbReference>
<name>A0A2X3CFT4_CLOPF</name>
<accession>A0A2X3CFT4</accession>
<protein>
    <recommendedName>
        <fullName evidence="3">Alpha/beta hydrolase</fullName>
    </recommendedName>
</protein>
<dbReference type="ESTHER" id="clopf-b1bw04">
    <property type="family name" value="UCP033634"/>
</dbReference>
<dbReference type="EMBL" id="UAWO01000002">
    <property type="protein sequence ID" value="SQC07265.1"/>
    <property type="molecule type" value="Genomic_DNA"/>
</dbReference>
<dbReference type="InterPro" id="IPR017018">
    <property type="entry name" value="UCP033634"/>
</dbReference>
<dbReference type="InterPro" id="IPR029058">
    <property type="entry name" value="AB_hydrolase_fold"/>
</dbReference>
<proteinExistence type="predicted"/>